<sequence length="260" mass="28997">MRRSMGRTENTTPKSKWKGNKWTKVPSSASASAAVFSSSTGGGVGGGGRPLPPNWENSYTENGEKYYIDHNTGTTTWDDTREPYLLHNHHQQQLPDGWERIEERHFLCGVRMQTSNAQKRRGQLMAAAKRISNNNSSSDTSNGMNSNELANGGGSTTLPRSLHHRNHTNDATTTTNNFNNSYLPRRRQRAVPYAQLHIGQAIWAPRGCVPLFLHARLLPNAAICARFGAGLKQWHHTAAAEPLNSEWHKQRWRHNGGGIN</sequence>
<feature type="compositionally biased region" description="Low complexity" evidence="2">
    <location>
        <begin position="169"/>
        <end position="180"/>
    </location>
</feature>
<evidence type="ECO:0000256" key="1">
    <source>
        <dbReference type="ARBA" id="ARBA00022737"/>
    </source>
</evidence>
<feature type="domain" description="WW" evidence="3">
    <location>
        <begin position="49"/>
        <end position="82"/>
    </location>
</feature>
<feature type="compositionally biased region" description="Gly residues" evidence="2">
    <location>
        <begin position="40"/>
        <end position="49"/>
    </location>
</feature>
<dbReference type="Gene3D" id="2.20.70.10">
    <property type="match status" value="1"/>
</dbReference>
<dbReference type="PANTHER" id="PTHR10316">
    <property type="entry name" value="MEMBRANE ASSOCIATED GUANYLATE KINASE-RELATED"/>
    <property type="match status" value="1"/>
</dbReference>
<evidence type="ECO:0000256" key="2">
    <source>
        <dbReference type="SAM" id="MobiDB-lite"/>
    </source>
</evidence>
<accession>A0ABD2KDD4</accession>
<organism evidence="4 5">
    <name type="scientific">Heterodera schachtii</name>
    <name type="common">Sugarbeet cyst nematode worm</name>
    <name type="synonym">Tylenchus schachtii</name>
    <dbReference type="NCBI Taxonomy" id="97005"/>
    <lineage>
        <taxon>Eukaryota</taxon>
        <taxon>Metazoa</taxon>
        <taxon>Ecdysozoa</taxon>
        <taxon>Nematoda</taxon>
        <taxon>Chromadorea</taxon>
        <taxon>Rhabditida</taxon>
        <taxon>Tylenchina</taxon>
        <taxon>Tylenchomorpha</taxon>
        <taxon>Tylenchoidea</taxon>
        <taxon>Heteroderidae</taxon>
        <taxon>Heteroderinae</taxon>
        <taxon>Heterodera</taxon>
    </lineage>
</organism>
<keyword evidence="1" id="KW-0677">Repeat</keyword>
<dbReference type="CDD" id="cd00201">
    <property type="entry name" value="WW"/>
    <property type="match status" value="1"/>
</dbReference>
<dbReference type="Pfam" id="PF00397">
    <property type="entry name" value="WW"/>
    <property type="match status" value="1"/>
</dbReference>
<dbReference type="SUPFAM" id="SSF51045">
    <property type="entry name" value="WW domain"/>
    <property type="match status" value="1"/>
</dbReference>
<feature type="region of interest" description="Disordered" evidence="2">
    <location>
        <begin position="1"/>
        <end position="58"/>
    </location>
</feature>
<evidence type="ECO:0000259" key="3">
    <source>
        <dbReference type="PROSITE" id="PS50020"/>
    </source>
</evidence>
<dbReference type="InterPro" id="IPR036020">
    <property type="entry name" value="WW_dom_sf"/>
</dbReference>
<protein>
    <recommendedName>
        <fullName evidence="3">WW domain-containing protein</fullName>
    </recommendedName>
</protein>
<dbReference type="InterPro" id="IPR001202">
    <property type="entry name" value="WW_dom"/>
</dbReference>
<feature type="compositionally biased region" description="Low complexity" evidence="2">
    <location>
        <begin position="132"/>
        <end position="147"/>
    </location>
</feature>
<reference evidence="4 5" key="1">
    <citation type="submission" date="2024-10" db="EMBL/GenBank/DDBJ databases">
        <authorList>
            <person name="Kim D."/>
        </authorList>
    </citation>
    <scope>NUCLEOTIDE SEQUENCE [LARGE SCALE GENOMIC DNA]</scope>
    <source>
        <strain evidence="4">Taebaek</strain>
    </source>
</reference>
<dbReference type="PROSITE" id="PS50020">
    <property type="entry name" value="WW_DOMAIN_2"/>
    <property type="match status" value="1"/>
</dbReference>
<proteinExistence type="predicted"/>
<dbReference type="Proteomes" id="UP001620645">
    <property type="component" value="Unassembled WGS sequence"/>
</dbReference>
<dbReference type="SMART" id="SM00456">
    <property type="entry name" value="WW"/>
    <property type="match status" value="1"/>
</dbReference>
<feature type="compositionally biased region" description="Low complexity" evidence="2">
    <location>
        <begin position="27"/>
        <end position="39"/>
    </location>
</feature>
<keyword evidence="5" id="KW-1185">Reference proteome</keyword>
<dbReference type="AlphaFoldDB" id="A0ABD2KDD4"/>
<dbReference type="EMBL" id="JBICCN010000027">
    <property type="protein sequence ID" value="KAL3100955.1"/>
    <property type="molecule type" value="Genomic_DNA"/>
</dbReference>
<dbReference type="PANTHER" id="PTHR10316:SF40">
    <property type="entry name" value="LD27118P"/>
    <property type="match status" value="1"/>
</dbReference>
<comment type="caution">
    <text evidence="4">The sequence shown here is derived from an EMBL/GenBank/DDBJ whole genome shotgun (WGS) entry which is preliminary data.</text>
</comment>
<gene>
    <name evidence="4" type="ORF">niasHS_001415</name>
</gene>
<evidence type="ECO:0000313" key="4">
    <source>
        <dbReference type="EMBL" id="KAL3100955.1"/>
    </source>
</evidence>
<evidence type="ECO:0000313" key="5">
    <source>
        <dbReference type="Proteomes" id="UP001620645"/>
    </source>
</evidence>
<feature type="region of interest" description="Disordered" evidence="2">
    <location>
        <begin position="132"/>
        <end position="180"/>
    </location>
</feature>
<name>A0ABD2KDD4_HETSC</name>